<feature type="domain" description="LysM" evidence="14">
    <location>
        <begin position="352"/>
        <end position="400"/>
    </location>
</feature>
<feature type="compositionally biased region" description="Basic residues" evidence="12">
    <location>
        <begin position="106"/>
        <end position="115"/>
    </location>
</feature>
<dbReference type="InterPro" id="IPR053214">
    <property type="entry name" value="LysM12-like"/>
</dbReference>
<sequence length="843" mass="89397">MSFTTTSSTRLKYPAKLTFALLLWLGVFSNAVNTSSVPLRGEDPCPVSCAVSGSKPGNWTAYSSVDRLDFCHDTMLLDFAVYTPLGGPTKHTTTIRACTQTQSKSSPKRALRRRKSLSDRGTEATNPTTAAVQVAWWNSNSAQNADISNIVDETRKVQEYLTANADTSLVFASNKNEAIGVFAGALVKDTILKSTAVQDFITHVNDKGVSQSLLLQVCGSDLKADFTFGIVAATGDSKLELVQSAVASWANGSCLAGGDGTDSLKDINIPVPTKIDVRSPAPVRPRDLCRTTTVTSGDSCQSLATACGTTLADFQQYNPGSSFCSTLQVDQIVCCTSGSLPVPTQNPDGSCASYVVQSGDWCAKIAAANAVTVDNLETWNQNTWGWTGCGNLQPKVNICLSTGTPPMPAPVPSYICGPQVPGTSPPPSGVSLASLNPCPLKACCDVWGQCGTTPEFCTPSGTGPPGTAAPGTNGCISNCGTDIVSGTAPASFMSVAYFEGWNPSRPCVHMDVDQIDATKYTHIHFGFAGLTADTYQVNIPSDVQAQFDRFTTFQTPMKKVLSLGGWTLSASPFDNQVFRSGMSPQNREATSTNIANFITENNLDGVDIDWEYPGDPDNAQSSPSDGPNYLKFITVLKGKLPGKTVSIAAPASYYYLKGFPIAAMSKTIDYIVFMAYDLHGQWDYGHEYSQDGCPGGNCLRSHVNITETLDALAMITKAGVESSKVLVGVSSYGRSFEMTIPGCRGPTCTYTGPNSGATPGNCTQTAGYLSNAEIGTIIGSGTSGVRQLYDGGSDSDILLYPTNQWVGYMSDKTKASRIERYKGLNFGGTSDWAVDLQQVPASP</sequence>
<evidence type="ECO:0000256" key="4">
    <source>
        <dbReference type="ARBA" id="ARBA00022669"/>
    </source>
</evidence>
<evidence type="ECO:0000256" key="10">
    <source>
        <dbReference type="ARBA" id="ARBA00023326"/>
    </source>
</evidence>
<dbReference type="InterPro" id="IPR018392">
    <property type="entry name" value="LysM"/>
</dbReference>
<dbReference type="InterPro" id="IPR036861">
    <property type="entry name" value="Endochitinase-like_sf"/>
</dbReference>
<dbReference type="SMART" id="SM00636">
    <property type="entry name" value="Glyco_18"/>
    <property type="match status" value="1"/>
</dbReference>
<evidence type="ECO:0000256" key="6">
    <source>
        <dbReference type="ARBA" id="ARBA00023024"/>
    </source>
</evidence>
<dbReference type="PANTHER" id="PTHR47700">
    <property type="entry name" value="V CHITINASE, PUTATIVE (AFU_ORTHOLOGUE AFUA_6G13720)-RELATED"/>
    <property type="match status" value="1"/>
</dbReference>
<dbReference type="InterPro" id="IPR036779">
    <property type="entry name" value="LysM_dom_sf"/>
</dbReference>
<evidence type="ECO:0000256" key="13">
    <source>
        <dbReference type="SAM" id="SignalP"/>
    </source>
</evidence>
<keyword evidence="17" id="KW-1185">Reference proteome</keyword>
<dbReference type="RefSeq" id="XP_031866477.1">
    <property type="nucleotide sequence ID" value="XM_032017046.1"/>
</dbReference>
<dbReference type="PROSITE" id="PS51910">
    <property type="entry name" value="GH18_2"/>
    <property type="match status" value="1"/>
</dbReference>
<feature type="signal peptide" evidence="13">
    <location>
        <begin position="1"/>
        <end position="34"/>
    </location>
</feature>
<dbReference type="CDD" id="cd00035">
    <property type="entry name" value="ChtBD1"/>
    <property type="match status" value="1"/>
</dbReference>
<evidence type="ECO:0000256" key="3">
    <source>
        <dbReference type="ARBA" id="ARBA00012729"/>
    </source>
</evidence>
<organism evidence="16 17">
    <name type="scientific">Venustampulla echinocandica</name>
    <dbReference type="NCBI Taxonomy" id="2656787"/>
    <lineage>
        <taxon>Eukaryota</taxon>
        <taxon>Fungi</taxon>
        <taxon>Dikarya</taxon>
        <taxon>Ascomycota</taxon>
        <taxon>Pezizomycotina</taxon>
        <taxon>Leotiomycetes</taxon>
        <taxon>Helotiales</taxon>
        <taxon>Pleuroascaceae</taxon>
        <taxon>Venustampulla</taxon>
    </lineage>
</organism>
<evidence type="ECO:0000256" key="2">
    <source>
        <dbReference type="ARBA" id="ARBA00008682"/>
    </source>
</evidence>
<keyword evidence="13" id="KW-0732">Signal</keyword>
<feature type="region of interest" description="Disordered" evidence="12">
    <location>
        <begin position="97"/>
        <end position="126"/>
    </location>
</feature>
<evidence type="ECO:0000313" key="16">
    <source>
        <dbReference type="EMBL" id="RDL32984.1"/>
    </source>
</evidence>
<evidence type="ECO:0000313" key="17">
    <source>
        <dbReference type="Proteomes" id="UP000254866"/>
    </source>
</evidence>
<keyword evidence="5 11" id="KW-0378">Hydrolase</keyword>
<dbReference type="Gene3D" id="3.10.50.10">
    <property type="match status" value="1"/>
</dbReference>
<comment type="caution">
    <text evidence="16">The sequence shown here is derived from an EMBL/GenBank/DDBJ whole genome shotgun (WGS) entry which is preliminary data.</text>
</comment>
<dbReference type="GO" id="GO:0008843">
    <property type="term" value="F:endochitinase activity"/>
    <property type="evidence" value="ECO:0007669"/>
    <property type="project" value="UniProtKB-EC"/>
</dbReference>
<dbReference type="Proteomes" id="UP000254866">
    <property type="component" value="Unassembled WGS sequence"/>
</dbReference>
<name>A0A370TE64_9HELO</name>
<keyword evidence="6" id="KW-0146">Chitin degradation</keyword>
<dbReference type="EMBL" id="NPIC01000009">
    <property type="protein sequence ID" value="RDL32984.1"/>
    <property type="molecule type" value="Genomic_DNA"/>
</dbReference>
<evidence type="ECO:0000256" key="7">
    <source>
        <dbReference type="ARBA" id="ARBA00023026"/>
    </source>
</evidence>
<dbReference type="PROSITE" id="PS01095">
    <property type="entry name" value="GH18_1"/>
    <property type="match status" value="1"/>
</dbReference>
<dbReference type="GO" id="GO:0006032">
    <property type="term" value="P:chitin catabolic process"/>
    <property type="evidence" value="ECO:0007669"/>
    <property type="project" value="UniProtKB-KW"/>
</dbReference>
<dbReference type="SUPFAM" id="SSF54106">
    <property type="entry name" value="LysM domain"/>
    <property type="match status" value="2"/>
</dbReference>
<comment type="catalytic activity">
    <reaction evidence="1">
        <text>Random endo-hydrolysis of N-acetyl-beta-D-glucosaminide (1-&gt;4)-beta-linkages in chitin and chitodextrins.</text>
        <dbReference type="EC" id="3.2.1.14"/>
    </reaction>
</comment>
<dbReference type="Pfam" id="PF01476">
    <property type="entry name" value="LysM"/>
    <property type="match status" value="2"/>
</dbReference>
<dbReference type="CDD" id="cd00118">
    <property type="entry name" value="LysM"/>
    <property type="match status" value="2"/>
</dbReference>
<evidence type="ECO:0000256" key="8">
    <source>
        <dbReference type="ARBA" id="ARBA00023277"/>
    </source>
</evidence>
<feature type="domain" description="GH18" evidence="15">
    <location>
        <begin position="492"/>
        <end position="843"/>
    </location>
</feature>
<dbReference type="CDD" id="cd02878">
    <property type="entry name" value="GH18_zymocin_alpha"/>
    <property type="match status" value="1"/>
</dbReference>
<reference evidence="16 17" key="1">
    <citation type="journal article" date="2018" name="IMA Fungus">
        <title>IMA Genome-F 9: Draft genome sequence of Annulohypoxylon stygium, Aspergillus mulundensis, Berkeleyomyces basicola (syn. Thielaviopsis basicola), Ceratocystis smalleyi, two Cercospora beticola strains, Coleophoma cylindrospora, Fusarium fracticaudum, Phialophora cf. hyalina, and Morchella septimelata.</title>
        <authorList>
            <person name="Wingfield B.D."/>
            <person name="Bills G.F."/>
            <person name="Dong Y."/>
            <person name="Huang W."/>
            <person name="Nel W.J."/>
            <person name="Swalarsk-Parry B.S."/>
            <person name="Vaghefi N."/>
            <person name="Wilken P.M."/>
            <person name="An Z."/>
            <person name="de Beer Z.W."/>
            <person name="De Vos L."/>
            <person name="Chen L."/>
            <person name="Duong T.A."/>
            <person name="Gao Y."/>
            <person name="Hammerbacher A."/>
            <person name="Kikkert J.R."/>
            <person name="Li Y."/>
            <person name="Li H."/>
            <person name="Li K."/>
            <person name="Li Q."/>
            <person name="Liu X."/>
            <person name="Ma X."/>
            <person name="Naidoo K."/>
            <person name="Pethybridge S.J."/>
            <person name="Sun J."/>
            <person name="Steenkamp E.T."/>
            <person name="van der Nest M.A."/>
            <person name="van Wyk S."/>
            <person name="Wingfield M.J."/>
            <person name="Xiong C."/>
            <person name="Yue Q."/>
            <person name="Zhang X."/>
        </authorList>
    </citation>
    <scope>NUCLEOTIDE SEQUENCE [LARGE SCALE GENOMIC DNA]</scope>
    <source>
        <strain evidence="16 17">BP 5553</strain>
    </source>
</reference>
<evidence type="ECO:0000259" key="15">
    <source>
        <dbReference type="PROSITE" id="PS51910"/>
    </source>
</evidence>
<dbReference type="EC" id="3.2.1.14" evidence="3"/>
<accession>A0A370TE64</accession>
<dbReference type="PROSITE" id="PS51782">
    <property type="entry name" value="LYSM"/>
    <property type="match status" value="2"/>
</dbReference>
<dbReference type="SUPFAM" id="SSF54556">
    <property type="entry name" value="Chitinase insertion domain"/>
    <property type="match status" value="1"/>
</dbReference>
<proteinExistence type="inferred from homology"/>
<keyword evidence="4" id="KW-0147">Chitin-binding</keyword>
<keyword evidence="8" id="KW-0119">Carbohydrate metabolism</keyword>
<dbReference type="Gene3D" id="3.10.350.10">
    <property type="entry name" value="LysM domain"/>
    <property type="match status" value="2"/>
</dbReference>
<feature type="domain" description="LysM" evidence="14">
    <location>
        <begin position="290"/>
        <end position="335"/>
    </location>
</feature>
<evidence type="ECO:0000256" key="11">
    <source>
        <dbReference type="RuleBase" id="RU000489"/>
    </source>
</evidence>
<dbReference type="SUPFAM" id="SSF57016">
    <property type="entry name" value="Plant lectins/antimicrobial peptides"/>
    <property type="match status" value="1"/>
</dbReference>
<dbReference type="GO" id="GO:0000272">
    <property type="term" value="P:polysaccharide catabolic process"/>
    <property type="evidence" value="ECO:0007669"/>
    <property type="project" value="UniProtKB-KW"/>
</dbReference>
<evidence type="ECO:0000256" key="5">
    <source>
        <dbReference type="ARBA" id="ARBA00022801"/>
    </source>
</evidence>
<dbReference type="SMART" id="SM00257">
    <property type="entry name" value="LysM"/>
    <property type="match status" value="2"/>
</dbReference>
<dbReference type="PANTHER" id="PTHR47700:SF2">
    <property type="entry name" value="CHITINASE"/>
    <property type="match status" value="1"/>
</dbReference>
<dbReference type="InterPro" id="IPR001579">
    <property type="entry name" value="Glyco_hydro_18_chit_AS"/>
</dbReference>
<dbReference type="Gene3D" id="3.30.60.10">
    <property type="entry name" value="Endochitinase-like"/>
    <property type="match status" value="1"/>
</dbReference>
<keyword evidence="9 11" id="KW-0326">Glycosidase</keyword>
<evidence type="ECO:0000256" key="1">
    <source>
        <dbReference type="ARBA" id="ARBA00000822"/>
    </source>
</evidence>
<dbReference type="Gene3D" id="3.20.20.80">
    <property type="entry name" value="Glycosidases"/>
    <property type="match status" value="1"/>
</dbReference>
<dbReference type="InterPro" id="IPR001223">
    <property type="entry name" value="Glyco_hydro18_cat"/>
</dbReference>
<dbReference type="InterPro" id="IPR011583">
    <property type="entry name" value="Chitinase_II/V-like_cat"/>
</dbReference>
<gene>
    <name evidence="16" type="ORF">BP5553_08423</name>
</gene>
<dbReference type="SUPFAM" id="SSF51445">
    <property type="entry name" value="(Trans)glycosidases"/>
    <property type="match status" value="1"/>
</dbReference>
<keyword evidence="7" id="KW-0843">Virulence</keyword>
<protein>
    <recommendedName>
        <fullName evidence="3">chitinase</fullName>
        <ecNumber evidence="3">3.2.1.14</ecNumber>
    </recommendedName>
</protein>
<dbReference type="InterPro" id="IPR029070">
    <property type="entry name" value="Chitinase_insertion_sf"/>
</dbReference>
<dbReference type="AlphaFoldDB" id="A0A370TE64"/>
<dbReference type="GO" id="GO:0008061">
    <property type="term" value="F:chitin binding"/>
    <property type="evidence" value="ECO:0007669"/>
    <property type="project" value="UniProtKB-KW"/>
</dbReference>
<evidence type="ECO:0000256" key="12">
    <source>
        <dbReference type="SAM" id="MobiDB-lite"/>
    </source>
</evidence>
<dbReference type="GeneID" id="43601272"/>
<dbReference type="OrthoDB" id="73875at2759"/>
<feature type="chain" id="PRO_5016728415" description="chitinase" evidence="13">
    <location>
        <begin position="35"/>
        <end position="843"/>
    </location>
</feature>
<keyword evidence="10" id="KW-0624">Polysaccharide degradation</keyword>
<comment type="similarity">
    <text evidence="2">Belongs to the glycosyl hydrolase 18 family. Chitinase class V subfamily.</text>
</comment>
<dbReference type="STRING" id="2656787.A0A370TE64"/>
<evidence type="ECO:0000256" key="9">
    <source>
        <dbReference type="ARBA" id="ARBA00023295"/>
    </source>
</evidence>
<dbReference type="InterPro" id="IPR017853">
    <property type="entry name" value="GH"/>
</dbReference>
<evidence type="ECO:0000259" key="14">
    <source>
        <dbReference type="PROSITE" id="PS51782"/>
    </source>
</evidence>
<dbReference type="Pfam" id="PF00704">
    <property type="entry name" value="Glyco_hydro_18"/>
    <property type="match status" value="1"/>
</dbReference>